<proteinExistence type="predicted"/>
<gene>
    <name evidence="1" type="ORF">RQX22_17920</name>
</gene>
<sequence length="179" mass="19506">MAQHFLLSSRARTISLAAVFGLTEAEAEVTFRRIRWASTGGDPLCPGCSSPDAYDCRRSNRAPRFRCRCCQKDFSITSGTIFASLKLPLRVYLAVIAIFCNEHKGKSMLAMSRDLGLSYKTAFVLCHKVREAMAAGMRGCLMGGEGKTVEIDGAYFGGYLKPANGPAAACDPYSRPELM</sequence>
<keyword evidence="2" id="KW-1185">Reference proteome</keyword>
<dbReference type="Proteomes" id="UP001259572">
    <property type="component" value="Unassembled WGS sequence"/>
</dbReference>
<comment type="caution">
    <text evidence="1">The sequence shown here is derived from an EMBL/GenBank/DDBJ whole genome shotgun (WGS) entry which is preliminary data.</text>
</comment>
<protein>
    <recommendedName>
        <fullName evidence="3">Transposase-like zinc ribbon protein</fullName>
    </recommendedName>
</protein>
<dbReference type="EMBL" id="JAVUPU010000013">
    <property type="protein sequence ID" value="MDT9600841.1"/>
    <property type="molecule type" value="Genomic_DNA"/>
</dbReference>
<accession>A0ABU3QBS6</accession>
<organism evidence="1 2">
    <name type="scientific">Sphingosinicella rhizophila</name>
    <dbReference type="NCBI Taxonomy" id="3050082"/>
    <lineage>
        <taxon>Bacteria</taxon>
        <taxon>Pseudomonadati</taxon>
        <taxon>Pseudomonadota</taxon>
        <taxon>Alphaproteobacteria</taxon>
        <taxon>Sphingomonadales</taxon>
        <taxon>Sphingosinicellaceae</taxon>
        <taxon>Sphingosinicella</taxon>
    </lineage>
</organism>
<reference evidence="1 2" key="1">
    <citation type="submission" date="2023-05" db="EMBL/GenBank/DDBJ databases">
        <authorList>
            <person name="Guo Y."/>
        </authorList>
    </citation>
    <scope>NUCLEOTIDE SEQUENCE [LARGE SCALE GENOMIC DNA]</scope>
    <source>
        <strain evidence="1 2">GR2756</strain>
    </source>
</reference>
<evidence type="ECO:0000313" key="2">
    <source>
        <dbReference type="Proteomes" id="UP001259572"/>
    </source>
</evidence>
<evidence type="ECO:0008006" key="3">
    <source>
        <dbReference type="Google" id="ProtNLM"/>
    </source>
</evidence>
<evidence type="ECO:0000313" key="1">
    <source>
        <dbReference type="EMBL" id="MDT9600841.1"/>
    </source>
</evidence>
<dbReference type="RefSeq" id="WP_315728363.1">
    <property type="nucleotide sequence ID" value="NZ_JAVUPU010000013.1"/>
</dbReference>
<name>A0ABU3QBS6_9SPHN</name>